<dbReference type="InterPro" id="IPR004013">
    <property type="entry name" value="PHP_dom"/>
</dbReference>
<dbReference type="CDD" id="cd07436">
    <property type="entry name" value="PHP_PolX"/>
    <property type="match status" value="1"/>
</dbReference>
<dbReference type="FunFam" id="3.20.20.140:FF:000047">
    <property type="entry name" value="PHP domain-containing protein"/>
    <property type="match status" value="1"/>
</dbReference>
<evidence type="ECO:0000256" key="7">
    <source>
        <dbReference type="ARBA" id="ARBA00022634"/>
    </source>
</evidence>
<dbReference type="GO" id="GO:0042578">
    <property type="term" value="F:phosphoric ester hydrolase activity"/>
    <property type="evidence" value="ECO:0007669"/>
    <property type="project" value="TreeGrafter"/>
</dbReference>
<dbReference type="GO" id="GO:0005829">
    <property type="term" value="C:cytosol"/>
    <property type="evidence" value="ECO:0007669"/>
    <property type="project" value="TreeGrafter"/>
</dbReference>
<comment type="catalytic activity">
    <reaction evidence="18">
        <text>2'-deoxyribonucleotide-(2'-deoxyribose 5'-phosphate)-2'-deoxyribonucleotide-DNA = a 3'-end 2'-deoxyribonucleotide-(2,3-dehydro-2,3-deoxyribose 5'-phosphate)-DNA + a 5'-end 5'-phospho-2'-deoxyribonucleoside-DNA + H(+)</text>
        <dbReference type="Rhea" id="RHEA:66592"/>
        <dbReference type="Rhea" id="RHEA-COMP:13180"/>
        <dbReference type="Rhea" id="RHEA-COMP:16897"/>
        <dbReference type="Rhea" id="RHEA-COMP:17067"/>
        <dbReference type="ChEBI" id="CHEBI:15378"/>
        <dbReference type="ChEBI" id="CHEBI:136412"/>
        <dbReference type="ChEBI" id="CHEBI:157695"/>
        <dbReference type="ChEBI" id="CHEBI:167181"/>
        <dbReference type="EC" id="4.2.99.18"/>
    </reaction>
</comment>
<dbReference type="InterPro" id="IPR027421">
    <property type="entry name" value="DNA_pol_lamdba_lyase_dom_sf"/>
</dbReference>
<dbReference type="PANTHER" id="PTHR36928">
    <property type="entry name" value="PHOSPHATASE YCDX-RELATED"/>
    <property type="match status" value="1"/>
</dbReference>
<dbReference type="PANTHER" id="PTHR36928:SF1">
    <property type="entry name" value="PHOSPHATASE YCDX-RELATED"/>
    <property type="match status" value="1"/>
</dbReference>
<dbReference type="InterPro" id="IPR050243">
    <property type="entry name" value="PHP_phosphatase"/>
</dbReference>
<keyword evidence="26" id="KW-1185">Reference proteome</keyword>
<dbReference type="SMART" id="SM00481">
    <property type="entry name" value="POLIIIAc"/>
    <property type="match status" value="1"/>
</dbReference>
<dbReference type="InterPro" id="IPR010996">
    <property type="entry name" value="HHH_MUS81"/>
</dbReference>
<dbReference type="GO" id="GO:0003887">
    <property type="term" value="F:DNA-directed DNA polymerase activity"/>
    <property type="evidence" value="ECO:0007669"/>
    <property type="project" value="UniProtKB-KW"/>
</dbReference>
<dbReference type="EC" id="2.7.7.7" evidence="3"/>
<dbReference type="Pfam" id="PF02811">
    <property type="entry name" value="PHP"/>
    <property type="match status" value="1"/>
</dbReference>
<dbReference type="GO" id="GO:0006281">
    <property type="term" value="P:DNA repair"/>
    <property type="evidence" value="ECO:0007669"/>
    <property type="project" value="UniProtKB-KW"/>
</dbReference>
<evidence type="ECO:0000256" key="13">
    <source>
        <dbReference type="ARBA" id="ARBA00022932"/>
    </source>
</evidence>
<dbReference type="InterPro" id="IPR003583">
    <property type="entry name" value="Hlx-hairpin-Hlx_DNA-bd_motif"/>
</dbReference>
<dbReference type="Proteomes" id="UP000475117">
    <property type="component" value="Chromosome"/>
</dbReference>
<dbReference type="InterPro" id="IPR043519">
    <property type="entry name" value="NT_sf"/>
</dbReference>
<dbReference type="AlphaFoldDB" id="A0A6B3L5K9"/>
<evidence type="ECO:0000256" key="6">
    <source>
        <dbReference type="ARBA" id="ARBA00022481"/>
    </source>
</evidence>
<evidence type="ECO:0000256" key="2">
    <source>
        <dbReference type="ARBA" id="ARBA00004496"/>
    </source>
</evidence>
<evidence type="ECO:0000256" key="4">
    <source>
        <dbReference type="ARBA" id="ARBA00012720"/>
    </source>
</evidence>
<sequence>MSNGAPNVSRDTLATTLEQIATLLELQGENPFKTRAYRNGAETVRSYDGDIVAIAANNELAGIPGIGKALQDKLHELASTGKLEFYDKLRAQFPDTIFELFEIQGLGPKKIKALYQELEVGSIARLKEVCESGEVSQLGGFGKKTVANILEAIAFREQNASSFDRKTATHAAEMICDFLRTLPDAGQIEVAGSLRRGKETVGDLDFLVTTKNPQAVCDAFAAAPFVDRTIAHGSTKVSINLDNGLQCDLRAISADELPFALSYFTGSKEHNVEVRSRMRKRGVSLNEYGLTPIDEANAPEIPEIRTEADLYKFLELDYIPPALRENRGEFDAAAEGTLPRLIELGDLRGTFHNHTVASDGNATLREMAEAAIDLGLEYLGIADHSKSSFQANGLDASRLQWQIDEIRKLNDEFKQEGVNFRVFAGSEVDILKDGSLDFPDDVLAQLDYVVASVHNAFTLPEAQQTQRIIDAISNPHVTMLGHLTGRLLLKREPYAVDVNAVIDAAAETKTIIELNANPRRLDMDWRHWHSARDRGVLCSINPDAHSTKGLQMLRFGIDVARKGWLRKQDVLNTRTTREVERYLNL</sequence>
<dbReference type="Gene3D" id="1.10.150.20">
    <property type="entry name" value="5' to 3' exonuclease, C-terminal subdomain"/>
    <property type="match status" value="1"/>
</dbReference>
<dbReference type="InterPro" id="IPR037160">
    <property type="entry name" value="DNA_Pol_thumb_sf"/>
</dbReference>
<evidence type="ECO:0000256" key="14">
    <source>
        <dbReference type="ARBA" id="ARBA00023053"/>
    </source>
</evidence>
<evidence type="ECO:0000256" key="15">
    <source>
        <dbReference type="ARBA" id="ARBA00023204"/>
    </source>
</evidence>
<dbReference type="GO" id="GO:0003677">
    <property type="term" value="F:DNA binding"/>
    <property type="evidence" value="ECO:0007669"/>
    <property type="project" value="InterPro"/>
</dbReference>
<dbReference type="InterPro" id="IPR016195">
    <property type="entry name" value="Pol/histidinol_Pase-like"/>
</dbReference>
<dbReference type="KEGG" id="soa:G3M56_000130"/>
<evidence type="ECO:0000256" key="1">
    <source>
        <dbReference type="ARBA" id="ARBA00001946"/>
    </source>
</evidence>
<dbReference type="SUPFAM" id="SSF47802">
    <property type="entry name" value="DNA polymerase beta, N-terminal domain-like"/>
    <property type="match status" value="1"/>
</dbReference>
<evidence type="ECO:0000256" key="5">
    <source>
        <dbReference type="ARBA" id="ARBA00020020"/>
    </source>
</evidence>
<feature type="domain" description="Polymerase/histidinol phosphatase N-terminal" evidence="23">
    <location>
        <begin position="349"/>
        <end position="432"/>
    </location>
</feature>
<dbReference type="CDD" id="cd00141">
    <property type="entry name" value="NT_POLXc"/>
    <property type="match status" value="1"/>
</dbReference>
<dbReference type="RefSeq" id="WP_164364922.1">
    <property type="nucleotide sequence ID" value="NZ_CP066776.1"/>
</dbReference>
<gene>
    <name evidence="25" type="primary">polX</name>
    <name evidence="25" type="ORF">G3M56_000130</name>
</gene>
<dbReference type="SMART" id="SM00483">
    <property type="entry name" value="POLXc"/>
    <property type="match status" value="1"/>
</dbReference>
<evidence type="ECO:0000256" key="19">
    <source>
        <dbReference type="ARBA" id="ARBA00044678"/>
    </source>
</evidence>
<dbReference type="InterPro" id="IPR002054">
    <property type="entry name" value="DNA-dir_DNA_pol_X"/>
</dbReference>
<keyword evidence="11" id="KW-0227">DNA damage</keyword>
<dbReference type="PRINTS" id="PR00869">
    <property type="entry name" value="DNAPOLX"/>
</dbReference>
<dbReference type="Gene3D" id="1.10.150.110">
    <property type="entry name" value="DNA polymerase beta, N-terminal domain-like"/>
    <property type="match status" value="1"/>
</dbReference>
<evidence type="ECO:0000259" key="23">
    <source>
        <dbReference type="SMART" id="SM00481"/>
    </source>
</evidence>
<evidence type="ECO:0000256" key="20">
    <source>
        <dbReference type="ARBA" id="ARBA00045548"/>
    </source>
</evidence>
<evidence type="ECO:0000256" key="21">
    <source>
        <dbReference type="ARBA" id="ARBA00049244"/>
    </source>
</evidence>
<dbReference type="NCBIfam" id="NF006375">
    <property type="entry name" value="PRK08609.1"/>
    <property type="match status" value="1"/>
</dbReference>
<dbReference type="InterPro" id="IPR003141">
    <property type="entry name" value="Pol/His_phosphatase_N"/>
</dbReference>
<evidence type="ECO:0000256" key="12">
    <source>
        <dbReference type="ARBA" id="ARBA00022843"/>
    </source>
</evidence>
<comment type="cofactor">
    <cofactor evidence="1">
        <name>Mg(2+)</name>
        <dbReference type="ChEBI" id="CHEBI:18420"/>
    </cofactor>
</comment>
<dbReference type="EC" id="4.2.99.18" evidence="4"/>
<comment type="function">
    <text evidence="20">Repair polymerase that plays a key role in base-excision repair. During this process, the damaged base is excised by specific DNA glycosylases, the DNA backbone is nicked at the abasic site by an apurinic/apyrimidic (AP) endonuclease, and POLB removes 5'-deoxyribose-phosphate from the preincised AP site acting as a 5'-deoxyribose-phosphate lyase (5'-dRP lyase); through its DNA polymerase activity, it adds one nucleotide to the 3' end of the arising single-nucleotide gap. Conducts 'gap-filling' DNA synthesis in a stepwise distributive fashion rather than in a processive fashion as for other DNA polymerases. It is also able to cleave sugar-phosphate bonds 3' to an intact AP site, acting as an AP lyase.</text>
</comment>
<evidence type="ECO:0000256" key="10">
    <source>
        <dbReference type="ARBA" id="ARBA00022705"/>
    </source>
</evidence>
<evidence type="ECO:0000313" key="25">
    <source>
        <dbReference type="EMBL" id="QQL45031.1"/>
    </source>
</evidence>
<evidence type="ECO:0000256" key="11">
    <source>
        <dbReference type="ARBA" id="ARBA00022763"/>
    </source>
</evidence>
<dbReference type="SMART" id="SM00278">
    <property type="entry name" value="HhH1"/>
    <property type="match status" value="3"/>
</dbReference>
<dbReference type="Pfam" id="PF14716">
    <property type="entry name" value="HHH_8"/>
    <property type="match status" value="1"/>
</dbReference>
<feature type="domain" description="DNA-directed DNA polymerase X" evidence="24">
    <location>
        <begin position="7"/>
        <end position="325"/>
    </location>
</feature>
<comment type="catalytic activity">
    <reaction evidence="21">
        <text>DNA(n) + a 2'-deoxyribonucleoside 5'-triphosphate = DNA(n+1) + diphosphate</text>
        <dbReference type="Rhea" id="RHEA:22508"/>
        <dbReference type="Rhea" id="RHEA-COMP:17339"/>
        <dbReference type="Rhea" id="RHEA-COMP:17340"/>
        <dbReference type="ChEBI" id="CHEBI:33019"/>
        <dbReference type="ChEBI" id="CHEBI:61560"/>
        <dbReference type="ChEBI" id="CHEBI:173112"/>
        <dbReference type="EC" id="2.7.7.7"/>
    </reaction>
</comment>
<evidence type="ECO:0000256" key="9">
    <source>
        <dbReference type="ARBA" id="ARBA00022695"/>
    </source>
</evidence>
<feature type="domain" description="Helix-hairpin-helix DNA-binding motif class 1" evidence="22">
    <location>
        <begin position="133"/>
        <end position="152"/>
    </location>
</feature>
<keyword evidence="14" id="KW-0915">Sodium</keyword>
<keyword evidence="9" id="KW-0548">Nucleotidyltransferase</keyword>
<dbReference type="EMBL" id="CP066776">
    <property type="protein sequence ID" value="QQL45031.1"/>
    <property type="molecule type" value="Genomic_DNA"/>
</dbReference>
<name>A0A6B3L5K9_9BACT</name>
<reference evidence="25 26" key="1">
    <citation type="submission" date="2020-12" db="EMBL/GenBank/DDBJ databases">
        <title>Sulforoseuscoccus oceanibium gen. nov., sp. nov., a representative of the phylum Verrucomicrobia with special cytoplasmic membrane, and proposal of Sulforoseuscoccusaceae fam. nov.</title>
        <authorList>
            <person name="Xi F."/>
        </authorList>
    </citation>
    <scope>NUCLEOTIDE SEQUENCE [LARGE SCALE GENOMIC DNA]</scope>
    <source>
        <strain evidence="25 26">T37</strain>
    </source>
</reference>
<dbReference type="InterPro" id="IPR022311">
    <property type="entry name" value="PolX-like"/>
</dbReference>
<dbReference type="PRINTS" id="PR00870">
    <property type="entry name" value="DNAPOLXBETA"/>
</dbReference>
<protein>
    <recommendedName>
        <fullName evidence="5">DNA polymerase beta</fullName>
        <ecNumber evidence="3">2.7.7.7</ecNumber>
        <ecNumber evidence="4">4.2.99.18</ecNumber>
    </recommendedName>
    <alternativeName>
        <fullName evidence="16">5'-deoxyribose-phosphate lyase</fullName>
    </alternativeName>
    <alternativeName>
        <fullName evidence="17">AP lyase</fullName>
    </alternativeName>
</protein>
<dbReference type="InterPro" id="IPR028207">
    <property type="entry name" value="DNA_pol_B_palm_palm"/>
</dbReference>
<keyword evidence="8" id="KW-0808">Transferase</keyword>
<dbReference type="Pfam" id="PF14520">
    <property type="entry name" value="HHH_5"/>
    <property type="match status" value="1"/>
</dbReference>
<evidence type="ECO:0000259" key="22">
    <source>
        <dbReference type="SMART" id="SM00278"/>
    </source>
</evidence>
<dbReference type="PIRSF" id="PIRSF005047">
    <property type="entry name" value="UCP005047_YshC"/>
    <property type="match status" value="1"/>
</dbReference>
<comment type="subcellular location">
    <subcellularLocation>
        <location evidence="2">Cytoplasm</location>
    </subcellularLocation>
</comment>
<keyword evidence="12" id="KW-0832">Ubl conjugation</keyword>
<keyword evidence="25" id="KW-0378">Hydrolase</keyword>
<evidence type="ECO:0000256" key="17">
    <source>
        <dbReference type="ARBA" id="ARBA00035726"/>
    </source>
</evidence>
<dbReference type="InterPro" id="IPR029398">
    <property type="entry name" value="PolB_thumb"/>
</dbReference>
<dbReference type="Gene3D" id="3.20.20.140">
    <property type="entry name" value="Metal-dependent hydrolases"/>
    <property type="match status" value="1"/>
</dbReference>
<dbReference type="GO" id="GO:0004527">
    <property type="term" value="F:exonuclease activity"/>
    <property type="evidence" value="ECO:0007669"/>
    <property type="project" value="UniProtKB-KW"/>
</dbReference>
<evidence type="ECO:0000256" key="18">
    <source>
        <dbReference type="ARBA" id="ARBA00044632"/>
    </source>
</evidence>
<proteinExistence type="predicted"/>
<keyword evidence="15" id="KW-0234">DNA repair</keyword>
<evidence type="ECO:0000256" key="16">
    <source>
        <dbReference type="ARBA" id="ARBA00035717"/>
    </source>
</evidence>
<evidence type="ECO:0000256" key="8">
    <source>
        <dbReference type="ARBA" id="ARBA00022679"/>
    </source>
</evidence>
<dbReference type="SUPFAM" id="SSF81301">
    <property type="entry name" value="Nucleotidyltransferase"/>
    <property type="match status" value="1"/>
</dbReference>
<dbReference type="Pfam" id="PF14791">
    <property type="entry name" value="DNA_pol_B_thumb"/>
    <property type="match status" value="1"/>
</dbReference>
<dbReference type="InterPro" id="IPR022312">
    <property type="entry name" value="DNA_pol_X"/>
</dbReference>
<dbReference type="Pfam" id="PF14792">
    <property type="entry name" value="DNA_pol_B_palm"/>
    <property type="match status" value="1"/>
</dbReference>
<feature type="domain" description="Helix-hairpin-helix DNA-binding motif class 1" evidence="22">
    <location>
        <begin position="98"/>
        <end position="117"/>
    </location>
</feature>
<comment type="catalytic activity">
    <reaction evidence="19">
        <text>a 5'-end 2'-deoxyribose-2'-deoxyribonucleotide-DNA = (2E,4S)-4-hydroxypenten-2-al-5-phosphate + a 5'-end 5'-phospho-2'-deoxyribonucleoside-DNA + H(+)</text>
        <dbReference type="Rhea" id="RHEA:76255"/>
        <dbReference type="Rhea" id="RHEA-COMP:13180"/>
        <dbReference type="Rhea" id="RHEA-COMP:18657"/>
        <dbReference type="ChEBI" id="CHEBI:15378"/>
        <dbReference type="ChEBI" id="CHEBI:136412"/>
        <dbReference type="ChEBI" id="CHEBI:195194"/>
        <dbReference type="ChEBI" id="CHEBI:195195"/>
    </reaction>
</comment>
<organism evidence="25 26">
    <name type="scientific">Sulfuriroseicoccus oceanibius</name>
    <dbReference type="NCBI Taxonomy" id="2707525"/>
    <lineage>
        <taxon>Bacteria</taxon>
        <taxon>Pseudomonadati</taxon>
        <taxon>Verrucomicrobiota</taxon>
        <taxon>Verrucomicrobiia</taxon>
        <taxon>Verrucomicrobiales</taxon>
        <taxon>Verrucomicrobiaceae</taxon>
        <taxon>Sulfuriroseicoccus</taxon>
    </lineage>
</organism>
<keyword evidence="10" id="KW-0235">DNA replication</keyword>
<keyword evidence="7" id="KW-0237">DNA synthesis</keyword>
<evidence type="ECO:0000313" key="26">
    <source>
        <dbReference type="Proteomes" id="UP000475117"/>
    </source>
</evidence>
<keyword evidence="13" id="KW-0239">DNA-directed DNA polymerase</keyword>
<dbReference type="InterPro" id="IPR047967">
    <property type="entry name" value="PolX_PHP"/>
</dbReference>
<accession>A0A6B3L5K9</accession>
<keyword evidence="25" id="KW-0540">Nuclease</keyword>
<dbReference type="InterPro" id="IPR002008">
    <property type="entry name" value="DNA_pol_X_beta-like"/>
</dbReference>
<keyword evidence="25" id="KW-0269">Exonuclease</keyword>
<evidence type="ECO:0000259" key="24">
    <source>
        <dbReference type="SMART" id="SM00483"/>
    </source>
</evidence>
<feature type="domain" description="Helix-hairpin-helix DNA-binding motif class 1" evidence="22">
    <location>
        <begin position="58"/>
        <end position="77"/>
    </location>
</feature>
<dbReference type="GO" id="GO:0140078">
    <property type="term" value="F:class I DNA-(apurinic or apyrimidinic site) endonuclease activity"/>
    <property type="evidence" value="ECO:0007669"/>
    <property type="project" value="UniProtKB-EC"/>
</dbReference>
<dbReference type="GO" id="GO:0008270">
    <property type="term" value="F:zinc ion binding"/>
    <property type="evidence" value="ECO:0007669"/>
    <property type="project" value="TreeGrafter"/>
</dbReference>
<dbReference type="Gene3D" id="3.30.210.10">
    <property type="entry name" value="DNA polymerase, thumb domain"/>
    <property type="match status" value="1"/>
</dbReference>
<dbReference type="Gene3D" id="3.30.460.10">
    <property type="entry name" value="Beta Polymerase, domain 2"/>
    <property type="match status" value="1"/>
</dbReference>
<keyword evidence="6" id="KW-0488">Methylation</keyword>
<dbReference type="SUPFAM" id="SSF89550">
    <property type="entry name" value="PHP domain-like"/>
    <property type="match status" value="1"/>
</dbReference>
<evidence type="ECO:0000256" key="3">
    <source>
        <dbReference type="ARBA" id="ARBA00012417"/>
    </source>
</evidence>